<reference evidence="5" key="1">
    <citation type="submission" date="2020-04" db="EMBL/GenBank/DDBJ databases">
        <authorList>
            <person name="Zhang T."/>
        </authorList>
    </citation>
    <scope>NUCLEOTIDE SEQUENCE</scope>
    <source>
        <strain evidence="5">HKST-UBA01</strain>
    </source>
</reference>
<dbReference type="EMBL" id="JAGQHR010000051">
    <property type="protein sequence ID" value="MCA9726635.1"/>
    <property type="molecule type" value="Genomic_DNA"/>
</dbReference>
<dbReference type="PRINTS" id="PR00032">
    <property type="entry name" value="HTHARAC"/>
</dbReference>
<evidence type="ECO:0000313" key="5">
    <source>
        <dbReference type="EMBL" id="MCA9726635.1"/>
    </source>
</evidence>
<dbReference type="Proteomes" id="UP000697710">
    <property type="component" value="Unassembled WGS sequence"/>
</dbReference>
<keyword evidence="1" id="KW-0805">Transcription regulation</keyword>
<dbReference type="InterPro" id="IPR018060">
    <property type="entry name" value="HTH_AraC"/>
</dbReference>
<sequence length="318" mass="34687">MRTLGHDPAPLFMAAGIPLPSEGEDPDARIATPAVLTLLDAAASATGDPNLALHIAQSAEVASYDLHAYAFLSSRNLGDGFDRLCRYQRLIHDTTRVVRERRGHRQVIRHLLPGGGAIPRHSAEFLIGSWVRFARLATQTQWAPGEVRFAHPAPPDAAEHARFFLSPVRFGTGENAIVADDAALAIPCTAAESGLSAMLDRVADEAMRKMPESPDSVADRVRRALLPELRGGEPTPAAAAAHMRVSVRTLQRQLAAEGTTFRDLLDQLRHELAIRHLESSRHAIGEIAFLLGFAEVSTFHRAFKRWAGKSPSEYRRGA</sequence>
<dbReference type="InterPro" id="IPR009057">
    <property type="entry name" value="Homeodomain-like_sf"/>
</dbReference>
<dbReference type="GO" id="GO:0000976">
    <property type="term" value="F:transcription cis-regulatory region binding"/>
    <property type="evidence" value="ECO:0007669"/>
    <property type="project" value="TreeGrafter"/>
</dbReference>
<accession>A0A956LYM2</accession>
<keyword evidence="3" id="KW-0804">Transcription</keyword>
<organism evidence="5 6">
    <name type="scientific">Eiseniibacteriota bacterium</name>
    <dbReference type="NCBI Taxonomy" id="2212470"/>
    <lineage>
        <taxon>Bacteria</taxon>
        <taxon>Candidatus Eiseniibacteriota</taxon>
    </lineage>
</organism>
<evidence type="ECO:0000313" key="6">
    <source>
        <dbReference type="Proteomes" id="UP000697710"/>
    </source>
</evidence>
<dbReference type="PANTHER" id="PTHR47894">
    <property type="entry name" value="HTH-TYPE TRANSCRIPTIONAL REGULATOR GADX"/>
    <property type="match status" value="1"/>
</dbReference>
<evidence type="ECO:0000256" key="3">
    <source>
        <dbReference type="ARBA" id="ARBA00023163"/>
    </source>
</evidence>
<dbReference type="SUPFAM" id="SSF46689">
    <property type="entry name" value="Homeodomain-like"/>
    <property type="match status" value="1"/>
</dbReference>
<dbReference type="PANTHER" id="PTHR47894:SF1">
    <property type="entry name" value="HTH-TYPE TRANSCRIPTIONAL REGULATOR VQSM"/>
    <property type="match status" value="1"/>
</dbReference>
<dbReference type="Pfam" id="PF12833">
    <property type="entry name" value="HTH_18"/>
    <property type="match status" value="1"/>
</dbReference>
<dbReference type="InterPro" id="IPR032687">
    <property type="entry name" value="AraC-type_N"/>
</dbReference>
<keyword evidence="2" id="KW-0238">DNA-binding</keyword>
<dbReference type="GO" id="GO:0005829">
    <property type="term" value="C:cytosol"/>
    <property type="evidence" value="ECO:0007669"/>
    <property type="project" value="TreeGrafter"/>
</dbReference>
<dbReference type="Pfam" id="PF12625">
    <property type="entry name" value="Arabinose_bd"/>
    <property type="match status" value="1"/>
</dbReference>
<evidence type="ECO:0000259" key="4">
    <source>
        <dbReference type="PROSITE" id="PS01124"/>
    </source>
</evidence>
<feature type="domain" description="HTH araC/xylS-type" evidence="4">
    <location>
        <begin position="219"/>
        <end position="317"/>
    </location>
</feature>
<proteinExistence type="predicted"/>
<dbReference type="PROSITE" id="PS01124">
    <property type="entry name" value="HTH_ARAC_FAMILY_2"/>
    <property type="match status" value="1"/>
</dbReference>
<dbReference type="InterPro" id="IPR020449">
    <property type="entry name" value="Tscrpt_reg_AraC-type_HTH"/>
</dbReference>
<protein>
    <submittedName>
        <fullName evidence="5">AraC family transcriptional regulator</fullName>
    </submittedName>
</protein>
<name>A0A956LYM2_UNCEI</name>
<evidence type="ECO:0000256" key="2">
    <source>
        <dbReference type="ARBA" id="ARBA00023125"/>
    </source>
</evidence>
<dbReference type="AlphaFoldDB" id="A0A956LYM2"/>
<gene>
    <name evidence="5" type="ORF">KC729_03065</name>
</gene>
<dbReference type="SMART" id="SM00342">
    <property type="entry name" value="HTH_ARAC"/>
    <property type="match status" value="1"/>
</dbReference>
<comment type="caution">
    <text evidence="5">The sequence shown here is derived from an EMBL/GenBank/DDBJ whole genome shotgun (WGS) entry which is preliminary data.</text>
</comment>
<dbReference type="Gene3D" id="1.10.10.60">
    <property type="entry name" value="Homeodomain-like"/>
    <property type="match status" value="1"/>
</dbReference>
<reference evidence="5" key="2">
    <citation type="journal article" date="2021" name="Microbiome">
        <title>Successional dynamics and alternative stable states in a saline activated sludge microbial community over 9 years.</title>
        <authorList>
            <person name="Wang Y."/>
            <person name="Ye J."/>
            <person name="Ju F."/>
            <person name="Liu L."/>
            <person name="Boyd J.A."/>
            <person name="Deng Y."/>
            <person name="Parks D.H."/>
            <person name="Jiang X."/>
            <person name="Yin X."/>
            <person name="Woodcroft B.J."/>
            <person name="Tyson G.W."/>
            <person name="Hugenholtz P."/>
            <person name="Polz M.F."/>
            <person name="Zhang T."/>
        </authorList>
    </citation>
    <scope>NUCLEOTIDE SEQUENCE</scope>
    <source>
        <strain evidence="5">HKST-UBA01</strain>
    </source>
</reference>
<dbReference type="GO" id="GO:0003700">
    <property type="term" value="F:DNA-binding transcription factor activity"/>
    <property type="evidence" value="ECO:0007669"/>
    <property type="project" value="InterPro"/>
</dbReference>
<evidence type="ECO:0000256" key="1">
    <source>
        <dbReference type="ARBA" id="ARBA00023015"/>
    </source>
</evidence>